<sequence length="146" mass="16854">MAICGMNWQPFQLPNQELSFRVSFRHHQHPNTKVMATNSAASLFAYSPSQAPIFEVIEKLNYNRLPPGPPAWPLFGHIFNLGTVPHRTIAKLKQKYGYIVWLKIGPFNKMVILTAYIANDFFKNLDISFIDHNMIDTMRSKNNNNF</sequence>
<dbReference type="Gene3D" id="1.10.630.10">
    <property type="entry name" value="Cytochrome P450"/>
    <property type="match status" value="1"/>
</dbReference>
<dbReference type="EMBL" id="JBFOLJ010000003">
    <property type="protein sequence ID" value="KAL2549700.1"/>
    <property type="molecule type" value="Genomic_DNA"/>
</dbReference>
<dbReference type="Proteomes" id="UP001604277">
    <property type="component" value="Unassembled WGS sequence"/>
</dbReference>
<organism evidence="1 2">
    <name type="scientific">Forsythia ovata</name>
    <dbReference type="NCBI Taxonomy" id="205694"/>
    <lineage>
        <taxon>Eukaryota</taxon>
        <taxon>Viridiplantae</taxon>
        <taxon>Streptophyta</taxon>
        <taxon>Embryophyta</taxon>
        <taxon>Tracheophyta</taxon>
        <taxon>Spermatophyta</taxon>
        <taxon>Magnoliopsida</taxon>
        <taxon>eudicotyledons</taxon>
        <taxon>Gunneridae</taxon>
        <taxon>Pentapetalae</taxon>
        <taxon>asterids</taxon>
        <taxon>lamiids</taxon>
        <taxon>Lamiales</taxon>
        <taxon>Oleaceae</taxon>
        <taxon>Forsythieae</taxon>
        <taxon>Forsythia</taxon>
    </lineage>
</organism>
<evidence type="ECO:0000313" key="2">
    <source>
        <dbReference type="Proteomes" id="UP001604277"/>
    </source>
</evidence>
<dbReference type="Pfam" id="PF00067">
    <property type="entry name" value="p450"/>
    <property type="match status" value="1"/>
</dbReference>
<dbReference type="InterPro" id="IPR036396">
    <property type="entry name" value="Cyt_P450_sf"/>
</dbReference>
<dbReference type="InterPro" id="IPR001128">
    <property type="entry name" value="Cyt_P450"/>
</dbReference>
<dbReference type="PANTHER" id="PTHR24299">
    <property type="entry name" value="CYTOCHROME P450 FAMILY 1"/>
    <property type="match status" value="1"/>
</dbReference>
<accession>A0ABD1WJS9</accession>
<evidence type="ECO:0000313" key="1">
    <source>
        <dbReference type="EMBL" id="KAL2549700.1"/>
    </source>
</evidence>
<dbReference type="SUPFAM" id="SSF48264">
    <property type="entry name" value="Cytochrome P450"/>
    <property type="match status" value="1"/>
</dbReference>
<protein>
    <submittedName>
        <fullName evidence="1">Cytochrome</fullName>
    </submittedName>
</protein>
<comment type="caution">
    <text evidence="1">The sequence shown here is derived from an EMBL/GenBank/DDBJ whole genome shotgun (WGS) entry which is preliminary data.</text>
</comment>
<gene>
    <name evidence="1" type="ORF">Fot_11230</name>
</gene>
<dbReference type="AlphaFoldDB" id="A0ABD1WJS9"/>
<dbReference type="PANTHER" id="PTHR24299:SF58">
    <property type="entry name" value="CYTOCHROME P450"/>
    <property type="match status" value="1"/>
</dbReference>
<name>A0ABD1WJS9_9LAMI</name>
<reference evidence="2" key="1">
    <citation type="submission" date="2024-07" db="EMBL/GenBank/DDBJ databases">
        <title>Two chromosome-level genome assemblies of Korean endemic species Abeliophyllum distichum and Forsythia ovata (Oleaceae).</title>
        <authorList>
            <person name="Jang H."/>
        </authorList>
    </citation>
    <scope>NUCLEOTIDE SEQUENCE [LARGE SCALE GENOMIC DNA]</scope>
</reference>
<proteinExistence type="predicted"/>
<keyword evidence="2" id="KW-1185">Reference proteome</keyword>